<evidence type="ECO:0000256" key="3">
    <source>
        <dbReference type="RuleBase" id="RU369044"/>
    </source>
</evidence>
<evidence type="ECO:0000313" key="5">
    <source>
        <dbReference type="Proteomes" id="UP000694417"/>
    </source>
</evidence>
<sequence length="150" mass="16211">MSYNCGSGRFSSQSLGHYLRYPVSQYNSFYPSDVACSPGTYQLGSSFYGGHQESYSEPISYETSCPGTRSYQTSSYCPKNFIFSSPCQANYSGSLGYGSAGHGSFGYGSTGFQSVGCGSSFHRPAYFPSRSCQSTCFRPAIGSHYFGSSF</sequence>
<comment type="subunit">
    <text evidence="3">Interacts with hair keratins.</text>
</comment>
<proteinExistence type="inferred from homology"/>
<dbReference type="GeneTree" id="ENSGT00940000162109"/>
<accession>A0A8D2H8F6</accession>
<dbReference type="GO" id="GO:0045095">
    <property type="term" value="C:keratin filament"/>
    <property type="evidence" value="ECO:0007669"/>
    <property type="project" value="UniProtKB-UniRule"/>
</dbReference>
<comment type="similarity">
    <text evidence="3">Belongs to the PMG family.</text>
</comment>
<evidence type="ECO:0000313" key="4">
    <source>
        <dbReference type="Ensembl" id="ENSUPAP00010008539.1"/>
    </source>
</evidence>
<dbReference type="GO" id="GO:0005829">
    <property type="term" value="C:cytosol"/>
    <property type="evidence" value="ECO:0007669"/>
    <property type="project" value="UniProtKB-ARBA"/>
</dbReference>
<dbReference type="Proteomes" id="UP000694417">
    <property type="component" value="Unplaced"/>
</dbReference>
<evidence type="ECO:0000256" key="2">
    <source>
        <dbReference type="ARBA" id="ARBA00022744"/>
    </source>
</evidence>
<gene>
    <name evidence="4" type="primary">KRTAP15-1</name>
</gene>
<dbReference type="InterPro" id="IPR007951">
    <property type="entry name" value="KRTAP_PMG"/>
</dbReference>
<comment type="function">
    <text evidence="1 3">In the hair cortex, hair keratin intermediate filaments are embedded in an interfilamentous matrix, consisting of hair keratin-associated proteins (KRTAP), which are essential for the formation of a rigid and resistant hair shaft through their extensive disulfide bond cross-linking with abundant cysteine residues of hair keratins. The matrix proteins include the high-sulfur and high-glycine-tyrosine keratins.</text>
</comment>
<dbReference type="Pfam" id="PF05287">
    <property type="entry name" value="PMG"/>
    <property type="match status" value="1"/>
</dbReference>
<name>A0A8D2H8F6_UROPR</name>
<organism evidence="4 5">
    <name type="scientific">Urocitellus parryii</name>
    <name type="common">Arctic ground squirrel</name>
    <name type="synonym">Spermophilus parryii</name>
    <dbReference type="NCBI Taxonomy" id="9999"/>
    <lineage>
        <taxon>Eukaryota</taxon>
        <taxon>Metazoa</taxon>
        <taxon>Chordata</taxon>
        <taxon>Craniata</taxon>
        <taxon>Vertebrata</taxon>
        <taxon>Euteleostomi</taxon>
        <taxon>Mammalia</taxon>
        <taxon>Eutheria</taxon>
        <taxon>Euarchontoglires</taxon>
        <taxon>Glires</taxon>
        <taxon>Rodentia</taxon>
        <taxon>Sciuromorpha</taxon>
        <taxon>Sciuridae</taxon>
        <taxon>Xerinae</taxon>
        <taxon>Marmotini</taxon>
        <taxon>Urocitellus</taxon>
    </lineage>
</organism>
<evidence type="ECO:0000256" key="1">
    <source>
        <dbReference type="ARBA" id="ARBA00003327"/>
    </source>
</evidence>
<dbReference type="Ensembl" id="ENSUPAT00010009802.1">
    <property type="protein sequence ID" value="ENSUPAP00010008539.1"/>
    <property type="gene ID" value="ENSUPAG00010006887.1"/>
</dbReference>
<keyword evidence="5" id="KW-1185">Reference proteome</keyword>
<reference evidence="4" key="1">
    <citation type="submission" date="2025-08" db="UniProtKB">
        <authorList>
            <consortium name="Ensembl"/>
        </authorList>
    </citation>
    <scope>IDENTIFICATION</scope>
</reference>
<reference evidence="4" key="2">
    <citation type="submission" date="2025-09" db="UniProtKB">
        <authorList>
            <consortium name="Ensembl"/>
        </authorList>
    </citation>
    <scope>IDENTIFICATION</scope>
</reference>
<dbReference type="AlphaFoldDB" id="A0A8D2H8F6"/>
<keyword evidence="2 3" id="KW-0416">Keratin</keyword>
<protein>
    <recommendedName>
        <fullName evidence="3">Keratin-associated protein</fullName>
    </recommendedName>
</protein>